<sequence length="333" mass="40602">MEEQENRQHKKNEKLEKRRKKEKEIKKNKKKQKKEQLLLRGEKRSKFFAQKDKKDKNFIDRQKVLKTFKLFLKIYQDDLEDFFQLFKQLDEDNVIETADIENPNIRTTLQKFMKQLQLKNKGTEQTPIFKKQSDIKMEPYVRGLYDQIIQEINQQKQQSDFSDHETSRSQSPQKQQQYKEKQDNQKQQICDKEQNLNKQQLKVKELKEEVYQDKKYNRNQVRNSLYADFEIKPKKKIENNQQLDSFLEDQFSKVEQKKIPLKDENIKKKTKIETDTLINQSNQIQININEKKQKNNFIQEQIIKKDYNRQTNLNQENQTKNNVFMVQIQNQFI</sequence>
<dbReference type="AlphaFoldDB" id="A0A8S1SZD9"/>
<feature type="region of interest" description="Disordered" evidence="1">
    <location>
        <begin position="1"/>
        <end position="39"/>
    </location>
</feature>
<name>A0A8S1SZD9_9CILI</name>
<accession>A0A8S1SZD9</accession>
<proteinExistence type="predicted"/>
<keyword evidence="3" id="KW-1185">Reference proteome</keyword>
<dbReference type="OrthoDB" id="309153at2759"/>
<comment type="caution">
    <text evidence="2">The sequence shown here is derived from an EMBL/GenBank/DDBJ whole genome shotgun (WGS) entry which is preliminary data.</text>
</comment>
<feature type="region of interest" description="Disordered" evidence="1">
    <location>
        <begin position="155"/>
        <end position="188"/>
    </location>
</feature>
<feature type="compositionally biased region" description="Basic residues" evidence="1">
    <location>
        <begin position="8"/>
        <end position="33"/>
    </location>
</feature>
<dbReference type="Proteomes" id="UP000689195">
    <property type="component" value="Unassembled WGS sequence"/>
</dbReference>
<feature type="compositionally biased region" description="Basic and acidic residues" evidence="1">
    <location>
        <begin position="177"/>
        <end position="188"/>
    </location>
</feature>
<evidence type="ECO:0000313" key="2">
    <source>
        <dbReference type="EMBL" id="CAD8144104.1"/>
    </source>
</evidence>
<organism evidence="2 3">
    <name type="scientific">Paramecium pentaurelia</name>
    <dbReference type="NCBI Taxonomy" id="43138"/>
    <lineage>
        <taxon>Eukaryota</taxon>
        <taxon>Sar</taxon>
        <taxon>Alveolata</taxon>
        <taxon>Ciliophora</taxon>
        <taxon>Intramacronucleata</taxon>
        <taxon>Oligohymenophorea</taxon>
        <taxon>Peniculida</taxon>
        <taxon>Parameciidae</taxon>
        <taxon>Paramecium</taxon>
    </lineage>
</organism>
<evidence type="ECO:0000256" key="1">
    <source>
        <dbReference type="SAM" id="MobiDB-lite"/>
    </source>
</evidence>
<evidence type="ECO:0000313" key="3">
    <source>
        <dbReference type="Proteomes" id="UP000689195"/>
    </source>
</evidence>
<dbReference type="EMBL" id="CAJJDO010000013">
    <property type="protein sequence ID" value="CAD8144104.1"/>
    <property type="molecule type" value="Genomic_DNA"/>
</dbReference>
<reference evidence="2" key="1">
    <citation type="submission" date="2021-01" db="EMBL/GenBank/DDBJ databases">
        <authorList>
            <consortium name="Genoscope - CEA"/>
            <person name="William W."/>
        </authorList>
    </citation>
    <scope>NUCLEOTIDE SEQUENCE</scope>
</reference>
<protein>
    <submittedName>
        <fullName evidence="2">Uncharacterized protein</fullName>
    </submittedName>
</protein>
<gene>
    <name evidence="2" type="ORF">PPENT_87.1.T0130033</name>
</gene>